<name>A0ABS6IVF6_9LACO</name>
<evidence type="ECO:0000313" key="1">
    <source>
        <dbReference type="EMBL" id="MBU9695503.1"/>
    </source>
</evidence>
<sequence length="121" mass="13918">MPRTVSYSPYLFSERADFGTTKSILNENSGVNEPKFVKQFSLHVYPQKRTLDMQYRALGTNYQNAITLVVRHTHRINDQLEVKYAGELYKIINISSDDSANYQTYDFLTLQRIDGESGLNG</sequence>
<dbReference type="NCBIfam" id="TIGR01563">
    <property type="entry name" value="gp16_SPP1"/>
    <property type="match status" value="1"/>
</dbReference>
<protein>
    <submittedName>
        <fullName evidence="1">Phage head closure protein</fullName>
    </submittedName>
</protein>
<dbReference type="Proteomes" id="UP001196248">
    <property type="component" value="Unassembled WGS sequence"/>
</dbReference>
<dbReference type="EMBL" id="JAHPJJ010000013">
    <property type="protein sequence ID" value="MBU9695503.1"/>
    <property type="molecule type" value="Genomic_DNA"/>
</dbReference>
<organism evidence="1 2">
    <name type="scientific">Limosilactobacillus portuensis</name>
    <dbReference type="NCBI Taxonomy" id="2742601"/>
    <lineage>
        <taxon>Bacteria</taxon>
        <taxon>Bacillati</taxon>
        <taxon>Bacillota</taxon>
        <taxon>Bacilli</taxon>
        <taxon>Lactobacillales</taxon>
        <taxon>Lactobacillaceae</taxon>
        <taxon>Limosilactobacillus</taxon>
    </lineage>
</organism>
<dbReference type="Pfam" id="PF05521">
    <property type="entry name" value="Phage_HCP"/>
    <property type="match status" value="1"/>
</dbReference>
<accession>A0ABS6IVF6</accession>
<evidence type="ECO:0000313" key="2">
    <source>
        <dbReference type="Proteomes" id="UP001196248"/>
    </source>
</evidence>
<gene>
    <name evidence="1" type="ORF">KSL82_06285</name>
</gene>
<keyword evidence="2" id="KW-1185">Reference proteome</keyword>
<comment type="caution">
    <text evidence="1">The sequence shown here is derived from an EMBL/GenBank/DDBJ whole genome shotgun (WGS) entry which is preliminary data.</text>
</comment>
<proteinExistence type="predicted"/>
<dbReference type="InterPro" id="IPR008767">
    <property type="entry name" value="Phage_SPP1_head-tail_adaptor"/>
</dbReference>
<reference evidence="1 2" key="1">
    <citation type="submission" date="2021-06" db="EMBL/GenBank/DDBJ databases">
        <title>Limosilactobacillus angelus sp. nov., isolated from the human vagina.</title>
        <authorList>
            <person name="Chen Y.-S."/>
        </authorList>
    </citation>
    <scope>NUCLEOTIDE SEQUENCE [LARGE SCALE GENOMIC DNA]</scope>
    <source>
        <strain evidence="1 2">P5L02</strain>
    </source>
</reference>